<reference evidence="3" key="1">
    <citation type="submission" date="2016-11" db="UniProtKB">
        <authorList>
            <consortium name="WormBaseParasite"/>
        </authorList>
    </citation>
    <scope>IDENTIFICATION</scope>
</reference>
<accession>A0A1I8BUY3</accession>
<sequence length="66" mass="7723">MSIKVSIYSFLTICFLFNEFIGVEPYDAYKTCCKAKSKCDQPSHYIYTRERKKFKCDMGSNCINVD</sequence>
<keyword evidence="2" id="KW-1185">Reference proteome</keyword>
<keyword evidence="1" id="KW-0732">Signal</keyword>
<evidence type="ECO:0000313" key="2">
    <source>
        <dbReference type="Proteomes" id="UP000095281"/>
    </source>
</evidence>
<evidence type="ECO:0000256" key="1">
    <source>
        <dbReference type="SAM" id="SignalP"/>
    </source>
</evidence>
<dbReference type="AlphaFoldDB" id="A0A1I8BUY3"/>
<organism evidence="2 3">
    <name type="scientific">Meloidogyne hapla</name>
    <name type="common">Root-knot nematode worm</name>
    <dbReference type="NCBI Taxonomy" id="6305"/>
    <lineage>
        <taxon>Eukaryota</taxon>
        <taxon>Metazoa</taxon>
        <taxon>Ecdysozoa</taxon>
        <taxon>Nematoda</taxon>
        <taxon>Chromadorea</taxon>
        <taxon>Rhabditida</taxon>
        <taxon>Tylenchina</taxon>
        <taxon>Tylenchomorpha</taxon>
        <taxon>Tylenchoidea</taxon>
        <taxon>Meloidogynidae</taxon>
        <taxon>Meloidogyninae</taxon>
        <taxon>Meloidogyne</taxon>
    </lineage>
</organism>
<proteinExistence type="predicted"/>
<name>A0A1I8BUY3_MELHA</name>
<dbReference type="Proteomes" id="UP000095281">
    <property type="component" value="Unplaced"/>
</dbReference>
<protein>
    <submittedName>
        <fullName evidence="3">Uncharacterized protein</fullName>
    </submittedName>
</protein>
<dbReference type="WBParaSite" id="MhA1_Contig634.frz3.gene10">
    <property type="protein sequence ID" value="MhA1_Contig634.frz3.gene10"/>
    <property type="gene ID" value="MhA1_Contig634.frz3.gene10"/>
</dbReference>
<feature type="signal peptide" evidence="1">
    <location>
        <begin position="1"/>
        <end position="25"/>
    </location>
</feature>
<feature type="chain" id="PRO_5009316191" evidence="1">
    <location>
        <begin position="26"/>
        <end position="66"/>
    </location>
</feature>
<evidence type="ECO:0000313" key="3">
    <source>
        <dbReference type="WBParaSite" id="MhA1_Contig634.frz3.gene10"/>
    </source>
</evidence>